<evidence type="ECO:0000256" key="1">
    <source>
        <dbReference type="SAM" id="MobiDB-lite"/>
    </source>
</evidence>
<evidence type="ECO:0000313" key="4">
    <source>
        <dbReference type="EMBL" id="GHA19878.1"/>
    </source>
</evidence>
<reference evidence="4" key="1">
    <citation type="journal article" date="2014" name="Int. J. Syst. Evol. Microbiol.">
        <title>Complete genome sequence of Corynebacterium casei LMG S-19264T (=DSM 44701T), isolated from a smear-ripened cheese.</title>
        <authorList>
            <consortium name="US DOE Joint Genome Institute (JGI-PGF)"/>
            <person name="Walter F."/>
            <person name="Albersmeier A."/>
            <person name="Kalinowski J."/>
            <person name="Ruckert C."/>
        </authorList>
    </citation>
    <scope>NUCLEOTIDE SEQUENCE</scope>
    <source>
        <strain evidence="4">KCTC 12711</strain>
    </source>
</reference>
<feature type="signal peptide" evidence="2">
    <location>
        <begin position="1"/>
        <end position="24"/>
    </location>
</feature>
<dbReference type="Gene3D" id="2.160.20.10">
    <property type="entry name" value="Single-stranded right-handed beta-helix, Pectin lyase-like"/>
    <property type="match status" value="1"/>
</dbReference>
<dbReference type="RefSeq" id="WP_189402722.1">
    <property type="nucleotide sequence ID" value="NZ_BMXA01000008.1"/>
</dbReference>
<dbReference type="InterPro" id="IPR012334">
    <property type="entry name" value="Pectin_lyas_fold"/>
</dbReference>
<dbReference type="Pfam" id="PF13229">
    <property type="entry name" value="Beta_helix"/>
    <property type="match status" value="1"/>
</dbReference>
<proteinExistence type="predicted"/>
<evidence type="ECO:0000256" key="2">
    <source>
        <dbReference type="SAM" id="SignalP"/>
    </source>
</evidence>
<evidence type="ECO:0000313" key="5">
    <source>
        <dbReference type="Proteomes" id="UP000614811"/>
    </source>
</evidence>
<dbReference type="EMBL" id="BMXA01000008">
    <property type="protein sequence ID" value="GHA19878.1"/>
    <property type="molecule type" value="Genomic_DNA"/>
</dbReference>
<feature type="region of interest" description="Disordered" evidence="1">
    <location>
        <begin position="466"/>
        <end position="489"/>
    </location>
</feature>
<dbReference type="SUPFAM" id="SSF51126">
    <property type="entry name" value="Pectin lyase-like"/>
    <property type="match status" value="1"/>
</dbReference>
<keyword evidence="2" id="KW-0732">Signal</keyword>
<dbReference type="Proteomes" id="UP000614811">
    <property type="component" value="Unassembled WGS sequence"/>
</dbReference>
<feature type="domain" description="Right handed beta helix" evidence="3">
    <location>
        <begin position="140"/>
        <end position="267"/>
    </location>
</feature>
<dbReference type="SMART" id="SM00710">
    <property type="entry name" value="PbH1"/>
    <property type="match status" value="7"/>
</dbReference>
<keyword evidence="5" id="KW-1185">Reference proteome</keyword>
<gene>
    <name evidence="4" type="ORF">GCM10008090_32040</name>
</gene>
<evidence type="ECO:0000259" key="3">
    <source>
        <dbReference type="Pfam" id="PF13229"/>
    </source>
</evidence>
<organism evidence="4 5">
    <name type="scientific">Arenicella chitinivorans</name>
    <dbReference type="NCBI Taxonomy" id="1329800"/>
    <lineage>
        <taxon>Bacteria</taxon>
        <taxon>Pseudomonadati</taxon>
        <taxon>Pseudomonadota</taxon>
        <taxon>Gammaproteobacteria</taxon>
        <taxon>Arenicellales</taxon>
        <taxon>Arenicellaceae</taxon>
        <taxon>Arenicella</taxon>
    </lineage>
</organism>
<feature type="chain" id="PRO_5037363939" description="Right handed beta helix domain-containing protein" evidence="2">
    <location>
        <begin position="25"/>
        <end position="489"/>
    </location>
</feature>
<dbReference type="InterPro" id="IPR039448">
    <property type="entry name" value="Beta_helix"/>
</dbReference>
<dbReference type="InterPro" id="IPR011050">
    <property type="entry name" value="Pectin_lyase_fold/virulence"/>
</dbReference>
<name>A0A918S1U4_9GAMM</name>
<sequence>MKARIITSILFLSILVLPLNDGFAQTDASALSPVVNYLLLQDSDAGEFPPKPKFTVELPIHSSGPVYNVSYAQWNIQTGADANPEENSERMQAAINFAEQQGFKTISLPPGEVILGDPLGNPAYYYEGFRLPSDVTLLMDENTILRMRPNAAWNQCLIYVYLSENVTIKGGQLVGDREEHDYVPIIINVNPVTNHDEGHGICVTQSDHVLIENTKISKFTGDGILVIGTDSRHVTIRNNEIFYNRRQGVSLVGPHLVKIEDNHIHDIIGIPPQFGVDVEATPDQFGLDRDILIQRNIFEGNRGGGVTLQSGRNIFVLNNTMTESAEPGREWRGAGVTFFNRAEGIIQGNVIRKAVVDNIQTTGSGIKELPVGEEETNRQLYIHDNVCVGCGLLLTGSKVGPDVRRNKFGGDIFWFIDVENLTLIDNNQMGASSTNCFNVKFQRTTGYARGNTFNSEPIEYPLSRSTPYNSPGNSAIPGSTSCPFVDLGD</sequence>
<protein>
    <recommendedName>
        <fullName evidence="3">Right handed beta helix domain-containing protein</fullName>
    </recommendedName>
</protein>
<dbReference type="AlphaFoldDB" id="A0A918S1U4"/>
<comment type="caution">
    <text evidence="4">The sequence shown here is derived from an EMBL/GenBank/DDBJ whole genome shotgun (WGS) entry which is preliminary data.</text>
</comment>
<dbReference type="InterPro" id="IPR006626">
    <property type="entry name" value="PbH1"/>
</dbReference>
<accession>A0A918S1U4</accession>
<feature type="compositionally biased region" description="Polar residues" evidence="1">
    <location>
        <begin position="466"/>
        <end position="482"/>
    </location>
</feature>
<reference evidence="4" key="2">
    <citation type="submission" date="2020-09" db="EMBL/GenBank/DDBJ databases">
        <authorList>
            <person name="Sun Q."/>
            <person name="Kim S."/>
        </authorList>
    </citation>
    <scope>NUCLEOTIDE SEQUENCE</scope>
    <source>
        <strain evidence="4">KCTC 12711</strain>
    </source>
</reference>